<keyword evidence="1" id="KW-1133">Transmembrane helix</keyword>
<gene>
    <name evidence="2" type="primary">164</name>
    <name evidence="2" type="ORF">EniyanLRS_164</name>
</gene>
<keyword evidence="1" id="KW-0812">Transmembrane</keyword>
<sequence length="36" mass="4134">MRHEKFMRVLMEVIWFATKTLAVTFILLLAIALIGG</sequence>
<dbReference type="Proteomes" id="UP000240702">
    <property type="component" value="Segment"/>
</dbReference>
<dbReference type="EMBL" id="KY385381">
    <property type="protein sequence ID" value="QHB49794.1"/>
    <property type="molecule type" value="Genomic_DNA"/>
</dbReference>
<accession>A0A6B9M430</accession>
<evidence type="ECO:0000256" key="1">
    <source>
        <dbReference type="SAM" id="Phobius"/>
    </source>
</evidence>
<proteinExistence type="predicted"/>
<evidence type="ECO:0000313" key="2">
    <source>
        <dbReference type="EMBL" id="QHB49794.1"/>
    </source>
</evidence>
<name>A0A6B9M430_9CAUD</name>
<protein>
    <submittedName>
        <fullName evidence="2">Uncharacterized protein</fullName>
    </submittedName>
</protein>
<reference evidence="2 3" key="1">
    <citation type="submission" date="2016-12" db="EMBL/GenBank/DDBJ databases">
        <title>Whole genome Sequence of Mycobacteriophages.</title>
        <authorList>
            <person name="Bajpai U."/>
        </authorList>
    </citation>
    <scope>NUCLEOTIDE SEQUENCE [LARGE SCALE GENOMIC DNA]</scope>
</reference>
<feature type="transmembrane region" description="Helical" evidence="1">
    <location>
        <begin position="12"/>
        <end position="34"/>
    </location>
</feature>
<keyword evidence="1" id="KW-0472">Membrane</keyword>
<organism evidence="2 3">
    <name type="scientific">Mycobacterium phage EniyanLRS</name>
    <dbReference type="NCBI Taxonomy" id="1933770"/>
    <lineage>
        <taxon>Viruses</taxon>
        <taxon>Duplodnaviria</taxon>
        <taxon>Heunggongvirae</taxon>
        <taxon>Uroviricota</taxon>
        <taxon>Caudoviricetes</taxon>
        <taxon>Vilmaviridae</taxon>
        <taxon>Wildcatvirus</taxon>
        <taxon>Wildcatvirus wildcat</taxon>
        <taxon>Mycobacterium virus Wildcat</taxon>
    </lineage>
</organism>
<evidence type="ECO:0000313" key="3">
    <source>
        <dbReference type="Proteomes" id="UP000240702"/>
    </source>
</evidence>